<dbReference type="Proteomes" id="UP000051260">
    <property type="component" value="Unassembled WGS sequence"/>
</dbReference>
<dbReference type="InterPro" id="IPR009506">
    <property type="entry name" value="YjiS-like"/>
</dbReference>
<evidence type="ECO:0000259" key="1">
    <source>
        <dbReference type="Pfam" id="PF06568"/>
    </source>
</evidence>
<dbReference type="Pfam" id="PF06568">
    <property type="entry name" value="YjiS-like"/>
    <property type="match status" value="1"/>
</dbReference>
<dbReference type="RefSeq" id="WP_058281326.1">
    <property type="nucleotide sequence ID" value="NZ_CYUD01000004.1"/>
</dbReference>
<dbReference type="OrthoDB" id="8005167at2"/>
<name>A0A0P1IHI6_9RHOB</name>
<dbReference type="AlphaFoldDB" id="A0A0P1IHI6"/>
<evidence type="ECO:0000313" key="3">
    <source>
        <dbReference type="Proteomes" id="UP000051260"/>
    </source>
</evidence>
<dbReference type="EMBL" id="CYUD01000004">
    <property type="protein sequence ID" value="CUJ95876.1"/>
    <property type="molecule type" value="Genomic_DNA"/>
</dbReference>
<proteinExistence type="predicted"/>
<protein>
    <recommendedName>
        <fullName evidence="1">YjiS-like domain-containing protein</fullName>
    </recommendedName>
</protein>
<accession>A0A0P1IHI6</accession>
<feature type="domain" description="YjiS-like" evidence="1">
    <location>
        <begin position="29"/>
        <end position="65"/>
    </location>
</feature>
<sequence>MTRSMHNPALMLLNDSPRLPLIAALAVRFAATVTKWERQRRSRVNLSKLDDRLLKDVGLTRYQARQEFTRPFWQG</sequence>
<organism evidence="2 3">
    <name type="scientific">Ruegeria denitrificans</name>
    <dbReference type="NCBI Taxonomy" id="1715692"/>
    <lineage>
        <taxon>Bacteria</taxon>
        <taxon>Pseudomonadati</taxon>
        <taxon>Pseudomonadota</taxon>
        <taxon>Alphaproteobacteria</taxon>
        <taxon>Rhodobacterales</taxon>
        <taxon>Roseobacteraceae</taxon>
        <taxon>Ruegeria</taxon>
    </lineage>
</organism>
<evidence type="ECO:0000313" key="2">
    <source>
        <dbReference type="EMBL" id="CUJ95876.1"/>
    </source>
</evidence>
<keyword evidence="3" id="KW-1185">Reference proteome</keyword>
<gene>
    <name evidence="2" type="ORF">RUE5091_01595</name>
</gene>
<dbReference type="STRING" id="1715692.RUE5091_01595"/>
<reference evidence="3" key="1">
    <citation type="submission" date="2015-09" db="EMBL/GenBank/DDBJ databases">
        <authorList>
            <person name="Rodrigo-Torres L."/>
            <person name="Arahal D.R."/>
        </authorList>
    </citation>
    <scope>NUCLEOTIDE SEQUENCE [LARGE SCALE GENOMIC DNA]</scope>
    <source>
        <strain evidence="3">CECT 5091</strain>
    </source>
</reference>